<evidence type="ECO:0000313" key="1">
    <source>
        <dbReference type="EMBL" id="PJB99246.1"/>
    </source>
</evidence>
<evidence type="ECO:0008006" key="3">
    <source>
        <dbReference type="Google" id="ProtNLM"/>
    </source>
</evidence>
<reference evidence="2" key="1">
    <citation type="submission" date="2017-09" db="EMBL/GenBank/DDBJ databases">
        <title>Depth-based differentiation of microbial function through sediment-hosted aquifers and enrichment of novel symbionts in the deep terrestrial subsurface.</title>
        <authorList>
            <person name="Probst A.J."/>
            <person name="Ladd B."/>
            <person name="Jarett J.K."/>
            <person name="Geller-Mcgrath D.E."/>
            <person name="Sieber C.M.K."/>
            <person name="Emerson J.B."/>
            <person name="Anantharaman K."/>
            <person name="Thomas B.C."/>
            <person name="Malmstrom R."/>
            <person name="Stieglmeier M."/>
            <person name="Klingl A."/>
            <person name="Woyke T."/>
            <person name="Ryan C.M."/>
            <person name="Banfield J.F."/>
        </authorList>
    </citation>
    <scope>NUCLEOTIDE SEQUENCE [LARGE SCALE GENOMIC DNA]</scope>
</reference>
<name>A0A2M8DM85_9BACT</name>
<comment type="caution">
    <text evidence="1">The sequence shown here is derived from an EMBL/GenBank/DDBJ whole genome shotgun (WGS) entry which is preliminary data.</text>
</comment>
<dbReference type="Proteomes" id="UP000228875">
    <property type="component" value="Unassembled WGS sequence"/>
</dbReference>
<evidence type="ECO:0000313" key="2">
    <source>
        <dbReference type="Proteomes" id="UP000228875"/>
    </source>
</evidence>
<proteinExistence type="predicted"/>
<dbReference type="EMBL" id="PFTB01000062">
    <property type="protein sequence ID" value="PJB99246.1"/>
    <property type="molecule type" value="Genomic_DNA"/>
</dbReference>
<protein>
    <recommendedName>
        <fullName evidence="3">DUF4258 domain-containing protein</fullName>
    </recommendedName>
</protein>
<dbReference type="AlphaFoldDB" id="A0A2M8DM85"/>
<organism evidence="1 2">
    <name type="scientific">Candidatus Nealsonbacteria bacterium CG_4_9_14_0_8_um_filter_35_12</name>
    <dbReference type="NCBI Taxonomy" id="1974692"/>
    <lineage>
        <taxon>Bacteria</taxon>
        <taxon>Candidatus Nealsoniibacteriota</taxon>
    </lineage>
</organism>
<accession>A0A2M8DM85</accession>
<sequence>MKKIVYSSHLIFRLKLREIPYDLPREIYQSSKEYYFDKETLKRVAIKKIKFKNKLREIAVIYEEINNQINLITIHPLKNYQKISRIKSGRWQKL</sequence>
<gene>
    <name evidence="1" type="ORF">CO077_02795</name>
</gene>